<dbReference type="InterPro" id="IPR036737">
    <property type="entry name" value="OmpA-like_sf"/>
</dbReference>
<dbReference type="CDD" id="cd07185">
    <property type="entry name" value="OmpA_C-like"/>
    <property type="match status" value="1"/>
</dbReference>
<reference evidence="7 8" key="1">
    <citation type="submission" date="2019-08" db="EMBL/GenBank/DDBJ databases">
        <authorList>
            <person name="Karlyshev A.V."/>
        </authorList>
    </citation>
    <scope>NUCLEOTIDE SEQUENCE [LARGE SCALE GENOMIC DNA]</scope>
    <source>
        <strain evidence="7 8">Alg18-2.2</strain>
    </source>
</reference>
<evidence type="ECO:0000259" key="6">
    <source>
        <dbReference type="PROSITE" id="PS51123"/>
    </source>
</evidence>
<organism evidence="7 8">
    <name type="scientific">Alkalisalibacterium limincola</name>
    <dbReference type="NCBI Taxonomy" id="2699169"/>
    <lineage>
        <taxon>Bacteria</taxon>
        <taxon>Pseudomonadati</taxon>
        <taxon>Pseudomonadota</taxon>
        <taxon>Gammaproteobacteria</taxon>
        <taxon>Lysobacterales</taxon>
        <taxon>Lysobacteraceae</taxon>
        <taxon>Alkalisalibacterium</taxon>
    </lineage>
</organism>
<dbReference type="InterPro" id="IPR050330">
    <property type="entry name" value="Bact_OuterMem_StrucFunc"/>
</dbReference>
<dbReference type="Gene3D" id="3.30.1330.60">
    <property type="entry name" value="OmpA-like domain"/>
    <property type="match status" value="1"/>
</dbReference>
<dbReference type="RefSeq" id="WP_147892141.1">
    <property type="nucleotide sequence ID" value="NZ_VRTS01000008.1"/>
</dbReference>
<dbReference type="OrthoDB" id="9792021at2"/>
<dbReference type="Pfam" id="PF00691">
    <property type="entry name" value="OmpA"/>
    <property type="match status" value="1"/>
</dbReference>
<evidence type="ECO:0000313" key="7">
    <source>
        <dbReference type="EMBL" id="TXK60682.1"/>
    </source>
</evidence>
<dbReference type="PANTHER" id="PTHR30329">
    <property type="entry name" value="STATOR ELEMENT OF FLAGELLAR MOTOR COMPLEX"/>
    <property type="match status" value="1"/>
</dbReference>
<keyword evidence="8" id="KW-1185">Reference proteome</keyword>
<feature type="region of interest" description="Disordered" evidence="5">
    <location>
        <begin position="329"/>
        <end position="354"/>
    </location>
</feature>
<dbReference type="AlphaFoldDB" id="A0A5C8KJC3"/>
<evidence type="ECO:0000256" key="2">
    <source>
        <dbReference type="ARBA" id="ARBA00023136"/>
    </source>
</evidence>
<comment type="subcellular location">
    <subcellularLocation>
        <location evidence="1">Cell outer membrane</location>
    </subcellularLocation>
</comment>
<evidence type="ECO:0000313" key="8">
    <source>
        <dbReference type="Proteomes" id="UP000321248"/>
    </source>
</evidence>
<protein>
    <submittedName>
        <fullName evidence="7">OmpA family protein</fullName>
    </submittedName>
</protein>
<name>A0A5C8KJC3_9GAMM</name>
<dbReference type="GO" id="GO:0009279">
    <property type="term" value="C:cell outer membrane"/>
    <property type="evidence" value="ECO:0007669"/>
    <property type="project" value="UniProtKB-SubCell"/>
</dbReference>
<keyword evidence="3" id="KW-0998">Cell outer membrane</keyword>
<dbReference type="SUPFAM" id="SSF103088">
    <property type="entry name" value="OmpA-like"/>
    <property type="match status" value="1"/>
</dbReference>
<evidence type="ECO:0000256" key="5">
    <source>
        <dbReference type="SAM" id="MobiDB-lite"/>
    </source>
</evidence>
<proteinExistence type="predicted"/>
<dbReference type="InterPro" id="IPR006664">
    <property type="entry name" value="OMP_bac"/>
</dbReference>
<dbReference type="EMBL" id="VRTS01000008">
    <property type="protein sequence ID" value="TXK60682.1"/>
    <property type="molecule type" value="Genomic_DNA"/>
</dbReference>
<comment type="caution">
    <text evidence="7">The sequence shown here is derived from an EMBL/GenBank/DDBJ whole genome shotgun (WGS) entry which is preliminary data.</text>
</comment>
<evidence type="ECO:0000256" key="3">
    <source>
        <dbReference type="ARBA" id="ARBA00023237"/>
    </source>
</evidence>
<evidence type="ECO:0000256" key="4">
    <source>
        <dbReference type="PROSITE-ProRule" id="PRU00473"/>
    </source>
</evidence>
<dbReference type="PROSITE" id="PS51123">
    <property type="entry name" value="OMPA_2"/>
    <property type="match status" value="1"/>
</dbReference>
<dbReference type="PANTHER" id="PTHR30329:SF21">
    <property type="entry name" value="LIPOPROTEIN YIAD-RELATED"/>
    <property type="match status" value="1"/>
</dbReference>
<dbReference type="PRINTS" id="PR01021">
    <property type="entry name" value="OMPADOMAIN"/>
</dbReference>
<accession>A0A5C8KJC3</accession>
<keyword evidence="2 4" id="KW-0472">Membrane</keyword>
<dbReference type="InterPro" id="IPR006665">
    <property type="entry name" value="OmpA-like"/>
</dbReference>
<gene>
    <name evidence="7" type="ORF">FU658_11055</name>
</gene>
<dbReference type="Proteomes" id="UP000321248">
    <property type="component" value="Unassembled WGS sequence"/>
</dbReference>
<evidence type="ECO:0000256" key="1">
    <source>
        <dbReference type="ARBA" id="ARBA00004442"/>
    </source>
</evidence>
<feature type="domain" description="OmpA-like" evidence="6">
    <location>
        <begin position="241"/>
        <end position="354"/>
    </location>
</feature>
<sequence>MLAFAFPAYAQNFGDRLRRTVERAAESEVQRRADQETRRVTRCALGDQRCIDQARRDGNEVEIVDSRGSPVQGNGDTERDHPLITPYAGSVLRQRQAEAFNEYARIIGHDVPGRSVVTERLEGRLTRLRYDNPEGRSTLEISRNYRGALEAQGFRVDYECSGRDECGSIRNPGFNRINGMNLGVARDVRYFTGKLRWNDVDAYVSIAINPDVTFVHVLEATPMETGMVGVDAAAMAAGLERDGRIELQGIYFDTGRATLTAESTPALEQVAALLRNQPGLQLRVVGHTDSQGDFQDNVKLSQDRAEAVRLALMGRYGIDAERLTAQGVGPSVPVASNDTEEGRARNRRVELVKP</sequence>
<feature type="compositionally biased region" description="Basic and acidic residues" evidence="5">
    <location>
        <begin position="340"/>
        <end position="354"/>
    </location>
</feature>